<sequence>MPRIMAPPPSGEFTVRLTKPFTGTPSHVIEVIGEPNRSASVHRTQSTGGAASSKKSGDISKDDVNELLSLVDQLRGFPGSSSSDVYGLDTKLELHTFDIQWANDDDESVVQVVEDEQKQTFKDIADSIESLARQFAKQDAAV</sequence>
<evidence type="ECO:0000313" key="3">
    <source>
        <dbReference type="Proteomes" id="UP000800092"/>
    </source>
</evidence>
<dbReference type="EMBL" id="ML991838">
    <property type="protein sequence ID" value="KAF2230655.1"/>
    <property type="molecule type" value="Genomic_DNA"/>
</dbReference>
<protein>
    <submittedName>
        <fullName evidence="2">Uncharacterized protein</fullName>
    </submittedName>
</protein>
<proteinExistence type="predicted"/>
<evidence type="ECO:0000256" key="1">
    <source>
        <dbReference type="SAM" id="MobiDB-lite"/>
    </source>
</evidence>
<evidence type="ECO:0000313" key="2">
    <source>
        <dbReference type="EMBL" id="KAF2230655.1"/>
    </source>
</evidence>
<reference evidence="2" key="1">
    <citation type="journal article" date="2020" name="Stud. Mycol.">
        <title>101 Dothideomycetes genomes: a test case for predicting lifestyles and emergence of pathogens.</title>
        <authorList>
            <person name="Haridas S."/>
            <person name="Albert R."/>
            <person name="Binder M."/>
            <person name="Bloem J."/>
            <person name="Labutti K."/>
            <person name="Salamov A."/>
            <person name="Andreopoulos B."/>
            <person name="Baker S."/>
            <person name="Barry K."/>
            <person name="Bills G."/>
            <person name="Bluhm B."/>
            <person name="Cannon C."/>
            <person name="Castanera R."/>
            <person name="Culley D."/>
            <person name="Daum C."/>
            <person name="Ezra D."/>
            <person name="Gonzalez J."/>
            <person name="Henrissat B."/>
            <person name="Kuo A."/>
            <person name="Liang C."/>
            <person name="Lipzen A."/>
            <person name="Lutzoni F."/>
            <person name="Magnuson J."/>
            <person name="Mondo S."/>
            <person name="Nolan M."/>
            <person name="Ohm R."/>
            <person name="Pangilinan J."/>
            <person name="Park H.-J."/>
            <person name="Ramirez L."/>
            <person name="Alfaro M."/>
            <person name="Sun H."/>
            <person name="Tritt A."/>
            <person name="Yoshinaga Y."/>
            <person name="Zwiers L.-H."/>
            <person name="Turgeon B."/>
            <person name="Goodwin S."/>
            <person name="Spatafora J."/>
            <person name="Crous P."/>
            <person name="Grigoriev I."/>
        </authorList>
    </citation>
    <scope>NUCLEOTIDE SEQUENCE</scope>
    <source>
        <strain evidence="2">Tuck. ex Michener</strain>
    </source>
</reference>
<name>A0A6A6GY26_VIRVR</name>
<accession>A0A6A6GY26</accession>
<dbReference type="OrthoDB" id="5366606at2759"/>
<feature type="compositionally biased region" description="Polar residues" evidence="1">
    <location>
        <begin position="37"/>
        <end position="47"/>
    </location>
</feature>
<dbReference type="Proteomes" id="UP000800092">
    <property type="component" value="Unassembled WGS sequence"/>
</dbReference>
<organism evidence="2 3">
    <name type="scientific">Viridothelium virens</name>
    <name type="common">Speckled blister lichen</name>
    <name type="synonym">Trypethelium virens</name>
    <dbReference type="NCBI Taxonomy" id="1048519"/>
    <lineage>
        <taxon>Eukaryota</taxon>
        <taxon>Fungi</taxon>
        <taxon>Dikarya</taxon>
        <taxon>Ascomycota</taxon>
        <taxon>Pezizomycotina</taxon>
        <taxon>Dothideomycetes</taxon>
        <taxon>Dothideomycetes incertae sedis</taxon>
        <taxon>Trypetheliales</taxon>
        <taxon>Trypetheliaceae</taxon>
        <taxon>Viridothelium</taxon>
    </lineage>
</organism>
<keyword evidence="3" id="KW-1185">Reference proteome</keyword>
<dbReference type="AlphaFoldDB" id="A0A6A6GY26"/>
<feature type="region of interest" description="Disordered" evidence="1">
    <location>
        <begin position="32"/>
        <end position="60"/>
    </location>
</feature>
<gene>
    <name evidence="2" type="ORF">EV356DRAFT_473227</name>
</gene>